<feature type="signal peptide" evidence="2">
    <location>
        <begin position="1"/>
        <end position="26"/>
    </location>
</feature>
<evidence type="ECO:0000313" key="5">
    <source>
        <dbReference type="Proteomes" id="UP000477782"/>
    </source>
</evidence>
<dbReference type="Gene3D" id="3.30.1330.60">
    <property type="entry name" value="OmpA-like domain"/>
    <property type="match status" value="1"/>
</dbReference>
<dbReference type="CDD" id="cd07185">
    <property type="entry name" value="OmpA_C-like"/>
    <property type="match status" value="1"/>
</dbReference>
<proteinExistence type="predicted"/>
<feature type="chain" id="PRO_5026648041" evidence="2">
    <location>
        <begin position="27"/>
        <end position="329"/>
    </location>
</feature>
<gene>
    <name evidence="4" type="ORF">G4Z14_18500</name>
</gene>
<dbReference type="GO" id="GO:0016020">
    <property type="term" value="C:membrane"/>
    <property type="evidence" value="ECO:0007669"/>
    <property type="project" value="UniProtKB-UniRule"/>
</dbReference>
<dbReference type="Pfam" id="PF00691">
    <property type="entry name" value="OmpA"/>
    <property type="match status" value="1"/>
</dbReference>
<dbReference type="SUPFAM" id="SSF103088">
    <property type="entry name" value="OmpA-like"/>
    <property type="match status" value="1"/>
</dbReference>
<protein>
    <submittedName>
        <fullName evidence="4">OmpA family protein</fullName>
    </submittedName>
</protein>
<dbReference type="PANTHER" id="PTHR30329">
    <property type="entry name" value="STATOR ELEMENT OF FLAGELLAR MOTOR COMPLEX"/>
    <property type="match status" value="1"/>
</dbReference>
<dbReference type="PANTHER" id="PTHR30329:SF21">
    <property type="entry name" value="LIPOPROTEIN YIAD-RELATED"/>
    <property type="match status" value="1"/>
</dbReference>
<evidence type="ECO:0000256" key="2">
    <source>
        <dbReference type="SAM" id="SignalP"/>
    </source>
</evidence>
<keyword evidence="1" id="KW-0472">Membrane</keyword>
<name>A0A6M0QZI1_9RHOB</name>
<evidence type="ECO:0000259" key="3">
    <source>
        <dbReference type="PROSITE" id="PS51123"/>
    </source>
</evidence>
<dbReference type="PROSITE" id="PS51123">
    <property type="entry name" value="OMPA_2"/>
    <property type="match status" value="1"/>
</dbReference>
<dbReference type="Proteomes" id="UP000477782">
    <property type="component" value="Unassembled WGS sequence"/>
</dbReference>
<reference evidence="4 5" key="1">
    <citation type="submission" date="2020-02" db="EMBL/GenBank/DDBJ databases">
        <authorList>
            <person name="Chen W.-M."/>
        </authorList>
    </citation>
    <scope>NUCLEOTIDE SEQUENCE [LARGE SCALE GENOMIC DNA]</scope>
    <source>
        <strain evidence="4 5">KMS-5</strain>
    </source>
</reference>
<dbReference type="InterPro" id="IPR036737">
    <property type="entry name" value="OmpA-like_sf"/>
</dbReference>
<evidence type="ECO:0000313" key="4">
    <source>
        <dbReference type="EMBL" id="NEY92274.1"/>
    </source>
</evidence>
<feature type="domain" description="OmpA-like" evidence="3">
    <location>
        <begin position="207"/>
        <end position="325"/>
    </location>
</feature>
<dbReference type="AlphaFoldDB" id="A0A6M0QZI1"/>
<dbReference type="InterPro" id="IPR006665">
    <property type="entry name" value="OmpA-like"/>
</dbReference>
<dbReference type="PROSITE" id="PS51257">
    <property type="entry name" value="PROKAR_LIPOPROTEIN"/>
    <property type="match status" value="1"/>
</dbReference>
<comment type="caution">
    <text evidence="4">The sequence shown here is derived from an EMBL/GenBank/DDBJ whole genome shotgun (WGS) entry which is preliminary data.</text>
</comment>
<dbReference type="RefSeq" id="WP_164628441.1">
    <property type="nucleotide sequence ID" value="NZ_JAAIVJ010000029.1"/>
</dbReference>
<keyword evidence="5" id="KW-1185">Reference proteome</keyword>
<keyword evidence="2" id="KW-0732">Signal</keyword>
<accession>A0A6M0QZI1</accession>
<dbReference type="InterPro" id="IPR050330">
    <property type="entry name" value="Bact_OuterMem_StrucFunc"/>
</dbReference>
<sequence length="329" mass="34681">MRHSFFPSPVALAVVLALGCAPAARALELAFPGPAEKTAERAEAFGSLRLPMGPFAAGSLPTQLAEGALSITAFRLGLDQISTLEVMQGLQDQITAAKFEVLFTCETEACGGYDFRYGAEVLPEPDMHVNLGDFRYLLARSANGAFVALLVSRTGTTGFVQVTRLGKAVPVRAASTSVARAPAAEPEATRADQTGKDQTGKDLIAGVEAGRAMVLEDLVFASGSSALVAGDYSSLLSLAGWLQANPARRVVLVGHTDASGTLDGNIRLSRLRAESVRQELLYAHRISPDQIEAEGVGFLSPRAGNQTEAGRQKNRRVEVMATSTDLLAP</sequence>
<evidence type="ECO:0000256" key="1">
    <source>
        <dbReference type="PROSITE-ProRule" id="PRU00473"/>
    </source>
</evidence>
<organism evidence="4 5">
    <name type="scientific">Tabrizicola oligotrophica</name>
    <dbReference type="NCBI Taxonomy" id="2710650"/>
    <lineage>
        <taxon>Bacteria</taxon>
        <taxon>Pseudomonadati</taxon>
        <taxon>Pseudomonadota</taxon>
        <taxon>Alphaproteobacteria</taxon>
        <taxon>Rhodobacterales</taxon>
        <taxon>Paracoccaceae</taxon>
        <taxon>Tabrizicola</taxon>
    </lineage>
</organism>
<dbReference type="EMBL" id="JAAIVJ010000029">
    <property type="protein sequence ID" value="NEY92274.1"/>
    <property type="molecule type" value="Genomic_DNA"/>
</dbReference>